<keyword evidence="1" id="KW-0472">Membrane</keyword>
<reference evidence="2 3" key="1">
    <citation type="submission" date="2020-08" db="EMBL/GenBank/DDBJ databases">
        <title>Genomic Encyclopedia of Type Strains, Phase IV (KMG-IV): sequencing the most valuable type-strain genomes for metagenomic binning, comparative biology and taxonomic classification.</title>
        <authorList>
            <person name="Goeker M."/>
        </authorList>
    </citation>
    <scope>NUCLEOTIDE SEQUENCE [LARGE SCALE GENOMIC DNA]</scope>
    <source>
        <strain evidence="2 3">DSM 100211</strain>
    </source>
</reference>
<comment type="caution">
    <text evidence="2">The sequence shown here is derived from an EMBL/GenBank/DDBJ whole genome shotgun (WGS) entry which is preliminary data.</text>
</comment>
<name>A0A7W6GKG4_9HYPH</name>
<sequence length="795" mass="84445">MGEDLYVPPWTIFAGLGALDRRELCNLIASFEATTLLSMSMDRVSDVLSRFQKDGETTETTAFARRLKDAADALVVSEASERALRIRLWVRVAEALDLDALLPLSTRTANSAGAGVAVKAAAILAMPIAADNDDATQTGFQKVWRAVKSIRGRPHQDFAFLVAEQAQLVARAVAEAADSDEMSEELRSALGERVRDHIRSLPPELRDDAMRNALTAGDRAALAVLATGTTAFSIGVGVNLAGFSAYILAAQASAFIPFMSGPAVVSTLFMLANPLFSIPTVVGIGYLANRHVNGGQAAKLAAIVAVQLALRGLSSERDGLAITLNDFRAATEADFKSLPADTKVETLSRIAEVAKATGRKLPTVLGDLKVSTPASDRCGALLEGVLSKTRGDAAEVAAVAGLTFGDIVYNAVSIDPMVLAAADFSRSEDIGDIFQFGAFAERVGSMTGAALAGAGNNLRGYVSEQLVAARLAEIGYVVSFPETSNNPGFDLLVDGVPFQVKCLQNLEGLREHFAKYPDMPVYANSELAEEVVNSGAAWANLVYYVDGFDREIADLIMSTSLEAGEALGDLNVPYFAMAVSSARNLHRVWRGRMPLSDLPFSVVMDASVKGGLSVIGALSGKALGLLAFGPAGALVFGGVGGVSALAGAGWTQVQVSRLLSSEWLVELEASTDRFRTALSKAIRAKVDMLRKKRMQLPDEVPEVRNWIDSRFSDDIVSLCEVANDLEAMIPRLQQPTKARACLTAMNAAKVHPIAVEAELKELLGILGSEPSKSESVGRVAAEAWTELKAKLPSKR</sequence>
<protein>
    <submittedName>
        <fullName evidence="2">Uncharacterized protein</fullName>
    </submittedName>
</protein>
<evidence type="ECO:0000313" key="2">
    <source>
        <dbReference type="EMBL" id="MBB3978620.1"/>
    </source>
</evidence>
<dbReference type="RefSeq" id="WP_246422778.1">
    <property type="nucleotide sequence ID" value="NZ_JACIEE010000008.1"/>
</dbReference>
<proteinExistence type="predicted"/>
<organism evidence="2 3">
    <name type="scientific">Mycoplana azooxidifex</name>
    <dbReference type="NCBI Taxonomy" id="1636188"/>
    <lineage>
        <taxon>Bacteria</taxon>
        <taxon>Pseudomonadati</taxon>
        <taxon>Pseudomonadota</taxon>
        <taxon>Alphaproteobacteria</taxon>
        <taxon>Hyphomicrobiales</taxon>
        <taxon>Rhizobiaceae</taxon>
        <taxon>Mycoplana</taxon>
    </lineage>
</organism>
<dbReference type="EMBL" id="JACIEE010000008">
    <property type="protein sequence ID" value="MBB3978620.1"/>
    <property type="molecule type" value="Genomic_DNA"/>
</dbReference>
<evidence type="ECO:0000313" key="3">
    <source>
        <dbReference type="Proteomes" id="UP000574761"/>
    </source>
</evidence>
<keyword evidence="3" id="KW-1185">Reference proteome</keyword>
<evidence type="ECO:0000256" key="1">
    <source>
        <dbReference type="SAM" id="Phobius"/>
    </source>
</evidence>
<keyword evidence="1" id="KW-1133">Transmembrane helix</keyword>
<dbReference type="Proteomes" id="UP000574761">
    <property type="component" value="Unassembled WGS sequence"/>
</dbReference>
<gene>
    <name evidence="2" type="ORF">GGQ64_003855</name>
</gene>
<dbReference type="AlphaFoldDB" id="A0A7W6GKG4"/>
<keyword evidence="1" id="KW-0812">Transmembrane</keyword>
<feature type="transmembrane region" description="Helical" evidence="1">
    <location>
        <begin position="220"/>
        <end position="248"/>
    </location>
</feature>
<accession>A0A7W6GKG4</accession>